<keyword evidence="1" id="KW-0812">Transmembrane</keyword>
<evidence type="ECO:0000256" key="1">
    <source>
        <dbReference type="SAM" id="Phobius"/>
    </source>
</evidence>
<proteinExistence type="predicted"/>
<reference evidence="3 4" key="1">
    <citation type="submission" date="2020-08" db="EMBL/GenBank/DDBJ databases">
        <title>Sequencing the genomes of 1000 actinobacteria strains.</title>
        <authorList>
            <person name="Klenk H.-P."/>
        </authorList>
    </citation>
    <scope>NUCLEOTIDE SEQUENCE [LARGE SCALE GENOMIC DNA]</scope>
    <source>
        <strain evidence="3 4">DSM 45784</strain>
    </source>
</reference>
<dbReference type="RefSeq" id="WP_184878586.1">
    <property type="nucleotide sequence ID" value="NZ_BOOV01000030.1"/>
</dbReference>
<evidence type="ECO:0000313" key="4">
    <source>
        <dbReference type="Proteomes" id="UP000542210"/>
    </source>
</evidence>
<dbReference type="InterPro" id="IPR058058">
    <property type="entry name" value="CBU_0592-like"/>
</dbReference>
<keyword evidence="4" id="KW-1185">Reference proteome</keyword>
<dbReference type="NCBIfam" id="NF047864">
    <property type="entry name" value="CBU_0592_membra"/>
    <property type="match status" value="1"/>
</dbReference>
<evidence type="ECO:0000259" key="2">
    <source>
        <dbReference type="Pfam" id="PF26604"/>
    </source>
</evidence>
<feature type="domain" description="CBU-0592-like" evidence="2">
    <location>
        <begin position="3"/>
        <end position="75"/>
    </location>
</feature>
<protein>
    <recommendedName>
        <fullName evidence="2">CBU-0592-like domain-containing protein</fullName>
    </recommendedName>
</protein>
<comment type="caution">
    <text evidence="3">The sequence shown here is derived from an EMBL/GenBank/DDBJ whole genome shotgun (WGS) entry which is preliminary data.</text>
</comment>
<dbReference type="Pfam" id="PF26604">
    <property type="entry name" value="CBU_0592"/>
    <property type="match status" value="1"/>
</dbReference>
<dbReference type="EMBL" id="JACHND010000001">
    <property type="protein sequence ID" value="MBB4700404.1"/>
    <property type="molecule type" value="Genomic_DNA"/>
</dbReference>
<keyword evidence="1" id="KW-1133">Transmembrane helix</keyword>
<evidence type="ECO:0000313" key="3">
    <source>
        <dbReference type="EMBL" id="MBB4700404.1"/>
    </source>
</evidence>
<dbReference type="AlphaFoldDB" id="A0A7W7G9C1"/>
<name>A0A7W7G9C1_9ACTN</name>
<organism evidence="3 4">
    <name type="scientific">Sphaerisporangium siamense</name>
    <dbReference type="NCBI Taxonomy" id="795645"/>
    <lineage>
        <taxon>Bacteria</taxon>
        <taxon>Bacillati</taxon>
        <taxon>Actinomycetota</taxon>
        <taxon>Actinomycetes</taxon>
        <taxon>Streptosporangiales</taxon>
        <taxon>Streptosporangiaceae</taxon>
        <taxon>Sphaerisporangium</taxon>
    </lineage>
</organism>
<dbReference type="Proteomes" id="UP000542210">
    <property type="component" value="Unassembled WGS sequence"/>
</dbReference>
<accession>A0A7W7G9C1</accession>
<keyword evidence="1" id="KW-0472">Membrane</keyword>
<feature type="transmembrane region" description="Helical" evidence="1">
    <location>
        <begin position="30"/>
        <end position="49"/>
    </location>
</feature>
<sequence length="88" mass="9086">MDQIIQIAGAVAVLAAFVLAQFQVLRPRSVTYLALNLAGSAVLAVIALAGRDWGFVLLEGVWALVSGAGLIRVLTGANKDGRDAGKPV</sequence>
<feature type="transmembrane region" description="Helical" evidence="1">
    <location>
        <begin position="56"/>
        <end position="74"/>
    </location>
</feature>
<gene>
    <name evidence="3" type="ORF">BJ982_001948</name>
</gene>